<dbReference type="PRINTS" id="PR00320">
    <property type="entry name" value="GPROTEINBRPT"/>
</dbReference>
<dbReference type="PROSITE" id="PS50082">
    <property type="entry name" value="WD_REPEATS_2"/>
    <property type="match status" value="7"/>
</dbReference>
<dbReference type="PANTHER" id="PTHR19879:SF9">
    <property type="entry name" value="TRANSCRIPTION INITIATION FACTOR TFIID SUBUNIT 5"/>
    <property type="match status" value="1"/>
</dbReference>
<evidence type="ECO:0000313" key="7">
    <source>
        <dbReference type="WBParaSite" id="TTAC_0000712801-mRNA-1"/>
    </source>
</evidence>
<evidence type="ECO:0000256" key="2">
    <source>
        <dbReference type="ARBA" id="ARBA00022737"/>
    </source>
</evidence>
<organism evidence="7">
    <name type="scientific">Hydatigena taeniaeformis</name>
    <name type="common">Feline tapeworm</name>
    <name type="synonym">Taenia taeniaeformis</name>
    <dbReference type="NCBI Taxonomy" id="6205"/>
    <lineage>
        <taxon>Eukaryota</taxon>
        <taxon>Metazoa</taxon>
        <taxon>Spiralia</taxon>
        <taxon>Lophotrochozoa</taxon>
        <taxon>Platyhelminthes</taxon>
        <taxon>Cestoda</taxon>
        <taxon>Eucestoda</taxon>
        <taxon>Cyclophyllidea</taxon>
        <taxon>Taeniidae</taxon>
        <taxon>Hydatigera</taxon>
    </lineage>
</organism>
<dbReference type="AlphaFoldDB" id="A0A0R3X1M8"/>
<dbReference type="SUPFAM" id="SSF50978">
    <property type="entry name" value="WD40 repeat-like"/>
    <property type="match status" value="1"/>
</dbReference>
<keyword evidence="4" id="KW-1133">Transmembrane helix</keyword>
<dbReference type="PROSITE" id="PS50294">
    <property type="entry name" value="WD_REPEATS_REGION"/>
    <property type="match status" value="5"/>
</dbReference>
<keyword evidence="6" id="KW-1185">Reference proteome</keyword>
<dbReference type="PROSITE" id="PS00678">
    <property type="entry name" value="WD_REPEATS_1"/>
    <property type="match status" value="1"/>
</dbReference>
<accession>A0A0R3X1M8</accession>
<evidence type="ECO:0000313" key="6">
    <source>
        <dbReference type="Proteomes" id="UP000274429"/>
    </source>
</evidence>
<evidence type="ECO:0000256" key="4">
    <source>
        <dbReference type="SAM" id="Phobius"/>
    </source>
</evidence>
<feature type="repeat" description="WD" evidence="3">
    <location>
        <begin position="89"/>
        <end position="111"/>
    </location>
</feature>
<dbReference type="InterPro" id="IPR036322">
    <property type="entry name" value="WD40_repeat_dom_sf"/>
</dbReference>
<name>A0A0R3X1M8_HYDTA</name>
<dbReference type="CDD" id="cd00200">
    <property type="entry name" value="WD40"/>
    <property type="match status" value="1"/>
</dbReference>
<evidence type="ECO:0000256" key="1">
    <source>
        <dbReference type="ARBA" id="ARBA00022574"/>
    </source>
</evidence>
<feature type="repeat" description="WD" evidence="3">
    <location>
        <begin position="279"/>
        <end position="324"/>
    </location>
</feature>
<dbReference type="InterPro" id="IPR001680">
    <property type="entry name" value="WD40_rpt"/>
</dbReference>
<feature type="repeat" description="WD" evidence="3">
    <location>
        <begin position="325"/>
        <end position="357"/>
    </location>
</feature>
<feature type="repeat" description="WD" evidence="3">
    <location>
        <begin position="112"/>
        <end position="153"/>
    </location>
</feature>
<dbReference type="Gene3D" id="2.130.10.10">
    <property type="entry name" value="YVTN repeat-like/Quinoprotein amine dehydrogenase"/>
    <property type="match status" value="4"/>
</dbReference>
<evidence type="ECO:0000313" key="5">
    <source>
        <dbReference type="EMBL" id="VDM31434.1"/>
    </source>
</evidence>
<dbReference type="STRING" id="6205.A0A0R3X1M8"/>
<dbReference type="PANTHER" id="PTHR19879">
    <property type="entry name" value="TRANSCRIPTION INITIATION FACTOR TFIID"/>
    <property type="match status" value="1"/>
</dbReference>
<dbReference type="Pfam" id="PF00400">
    <property type="entry name" value="WD40"/>
    <property type="match status" value="8"/>
</dbReference>
<feature type="repeat" description="WD" evidence="3">
    <location>
        <begin position="154"/>
        <end position="196"/>
    </location>
</feature>
<reference evidence="5 6" key="2">
    <citation type="submission" date="2018-11" db="EMBL/GenBank/DDBJ databases">
        <authorList>
            <consortium name="Pathogen Informatics"/>
        </authorList>
    </citation>
    <scope>NUCLEOTIDE SEQUENCE [LARGE SCALE GENOMIC DNA]</scope>
</reference>
<proteinExistence type="predicted"/>
<dbReference type="OrthoDB" id="674604at2759"/>
<dbReference type="InterPro" id="IPR019775">
    <property type="entry name" value="WD40_repeat_CS"/>
</dbReference>
<feature type="repeat" description="WD" evidence="3">
    <location>
        <begin position="234"/>
        <end position="275"/>
    </location>
</feature>
<keyword evidence="1 3" id="KW-0853">WD repeat</keyword>
<feature type="transmembrane region" description="Helical" evidence="4">
    <location>
        <begin position="52"/>
        <end position="72"/>
    </location>
</feature>
<dbReference type="InterPro" id="IPR015943">
    <property type="entry name" value="WD40/YVTN_repeat-like_dom_sf"/>
</dbReference>
<protein>
    <submittedName>
        <fullName evidence="7">WD_REPEATS_REGION domain-containing protein</fullName>
    </submittedName>
</protein>
<keyword evidence="2" id="KW-0677">Repeat</keyword>
<dbReference type="InterPro" id="IPR020472">
    <property type="entry name" value="WD40_PAC1"/>
</dbReference>
<keyword evidence="4" id="KW-0472">Membrane</keyword>
<reference evidence="7" key="1">
    <citation type="submission" date="2017-02" db="UniProtKB">
        <authorList>
            <consortium name="WormBaseParasite"/>
        </authorList>
    </citation>
    <scope>IDENTIFICATION</scope>
</reference>
<keyword evidence="4" id="KW-0812">Transmembrane</keyword>
<dbReference type="Proteomes" id="UP000274429">
    <property type="component" value="Unassembled WGS sequence"/>
</dbReference>
<dbReference type="WBParaSite" id="TTAC_0000712801-mRNA-1">
    <property type="protein sequence ID" value="TTAC_0000712801-mRNA-1"/>
    <property type="gene ID" value="TTAC_0000712801"/>
</dbReference>
<evidence type="ECO:0000256" key="3">
    <source>
        <dbReference type="PROSITE-ProRule" id="PRU00221"/>
    </source>
</evidence>
<feature type="repeat" description="WD" evidence="3">
    <location>
        <begin position="8"/>
        <end position="30"/>
    </location>
</feature>
<dbReference type="EMBL" id="UYWX01020346">
    <property type="protein sequence ID" value="VDM31434.1"/>
    <property type="molecule type" value="Genomic_DNA"/>
</dbReference>
<gene>
    <name evidence="5" type="ORF">TTAC_LOCUS7113</name>
</gene>
<dbReference type="SMART" id="SM00320">
    <property type="entry name" value="WD40"/>
    <property type="match status" value="7"/>
</dbReference>
<sequence>MFLSQFSFITGSYDRTCKIWDAATGEEVRTLNGHTNVVYTVAFNLPISGITFIYLINCAIYVFLTILNDFLFPDPLCSKAMGYFFSDRIATGSFDKSVKLWNSESGECLHSLEGHSAEVVCLHFSCDSKFLATGSMDTTAKVWDLETGVETATLHGHTAEVITLNFVGRDDRLLLTGSFDHSAALWDYRTGRRVRHLTGHVAEVASAACSFDGRNVVTASMDKTLRVRVELAVLHGHEDEVLDVAFDLSGRQLASASADGTAILWSISQGNGAYEFKRLKGHEGEVSKVRFTVCFSPRGSTLLTASADKSVRLWDTLTGELRDVLVGHNDEVFSCAFNYDGDTVITGSKDNTCRIWQ</sequence>